<dbReference type="PANTHER" id="PTHR13723:SF317">
    <property type="entry name" value="ADAMTS_ADAMTS-LIKE SPACER 1 DOMAIN-CONTAINING PROTEIN"/>
    <property type="match status" value="1"/>
</dbReference>
<evidence type="ECO:0000313" key="7">
    <source>
        <dbReference type="EMBL" id="KAK8754012.1"/>
    </source>
</evidence>
<dbReference type="AlphaFoldDB" id="A0AAW0YDH6"/>
<reference evidence="7 8" key="1">
    <citation type="journal article" date="2024" name="BMC Genomics">
        <title>Genome assembly of redclaw crayfish (Cherax quadricarinatus) provides insights into its immune adaptation and hypoxia tolerance.</title>
        <authorList>
            <person name="Liu Z."/>
            <person name="Zheng J."/>
            <person name="Li H."/>
            <person name="Fang K."/>
            <person name="Wang S."/>
            <person name="He J."/>
            <person name="Zhou D."/>
            <person name="Weng S."/>
            <person name="Chi M."/>
            <person name="Gu Z."/>
            <person name="He J."/>
            <person name="Li F."/>
            <person name="Wang M."/>
        </authorList>
    </citation>
    <scope>NUCLEOTIDE SEQUENCE [LARGE SCALE GENOMIC DNA]</scope>
    <source>
        <strain evidence="7">ZL_2023a</strain>
    </source>
</reference>
<dbReference type="InterPro" id="IPR000884">
    <property type="entry name" value="TSP1_rpt"/>
</dbReference>
<sequence length="280" mass="30684">MRECCQSCVVTLLACLVLQAAVGVAYQGPPSYYWSRTRTGSSHFSQRPHIGPLPHVNEVMTEWSRWSSWATCSRSCGGGVRSRSRTCVTRFPRVMPGSGVRTSHDQCSGQSVEYGVCGRPVCPPGQVSAVSFRAAQCRHYNNRRVFGRLVNNWVPYTQGGINPCALVCEGEGEGIVYTFGKVTDGTHCKTDLSQDGLCVNGRCLRLSCDGRLGGSAREDQCRVCGGRNDTCTHHVGVFHTDLPASDQPSGRAHSRTRTRNFGYYEVTHIPKGATNIFVRD</sequence>
<feature type="non-terminal residue" evidence="7">
    <location>
        <position position="280"/>
    </location>
</feature>
<evidence type="ECO:0000313" key="8">
    <source>
        <dbReference type="Proteomes" id="UP001445076"/>
    </source>
</evidence>
<dbReference type="InterPro" id="IPR013273">
    <property type="entry name" value="ADAMTS/ADAMTS-like"/>
</dbReference>
<dbReference type="Proteomes" id="UP001445076">
    <property type="component" value="Unassembled WGS sequence"/>
</dbReference>
<dbReference type="Pfam" id="PF19236">
    <property type="entry name" value="ADAMTS_CR_3"/>
    <property type="match status" value="1"/>
</dbReference>
<dbReference type="PROSITE" id="PS50092">
    <property type="entry name" value="TSP1"/>
    <property type="match status" value="1"/>
</dbReference>
<keyword evidence="2" id="KW-0964">Secreted</keyword>
<accession>A0AAW0YDH6</accession>
<dbReference type="GO" id="GO:0004222">
    <property type="term" value="F:metalloendopeptidase activity"/>
    <property type="evidence" value="ECO:0007669"/>
    <property type="project" value="TreeGrafter"/>
</dbReference>
<keyword evidence="8" id="KW-1185">Reference proteome</keyword>
<comment type="subcellular location">
    <subcellularLocation>
        <location evidence="1">Secreted</location>
    </subcellularLocation>
</comment>
<dbReference type="GO" id="GO:0031012">
    <property type="term" value="C:extracellular matrix"/>
    <property type="evidence" value="ECO:0007669"/>
    <property type="project" value="TreeGrafter"/>
</dbReference>
<evidence type="ECO:0000256" key="3">
    <source>
        <dbReference type="ARBA" id="ARBA00023157"/>
    </source>
</evidence>
<comment type="caution">
    <text evidence="7">The sequence shown here is derived from an EMBL/GenBank/DDBJ whole genome shotgun (WGS) entry which is preliminary data.</text>
</comment>
<evidence type="ECO:0000256" key="4">
    <source>
        <dbReference type="PIRSR" id="PIRSR613273-3"/>
    </source>
</evidence>
<dbReference type="PRINTS" id="PR01857">
    <property type="entry name" value="ADAMTSFAMILY"/>
</dbReference>
<organism evidence="7 8">
    <name type="scientific">Cherax quadricarinatus</name>
    <name type="common">Australian red claw crayfish</name>
    <dbReference type="NCBI Taxonomy" id="27406"/>
    <lineage>
        <taxon>Eukaryota</taxon>
        <taxon>Metazoa</taxon>
        <taxon>Ecdysozoa</taxon>
        <taxon>Arthropoda</taxon>
        <taxon>Crustacea</taxon>
        <taxon>Multicrustacea</taxon>
        <taxon>Malacostraca</taxon>
        <taxon>Eumalacostraca</taxon>
        <taxon>Eucarida</taxon>
        <taxon>Decapoda</taxon>
        <taxon>Pleocyemata</taxon>
        <taxon>Astacidea</taxon>
        <taxon>Parastacoidea</taxon>
        <taxon>Parastacidae</taxon>
        <taxon>Cherax</taxon>
    </lineage>
</organism>
<dbReference type="Gene3D" id="2.20.100.10">
    <property type="entry name" value="Thrombospondin type-1 (TSP1) repeat"/>
    <property type="match status" value="1"/>
</dbReference>
<keyword evidence="5" id="KW-0732">Signal</keyword>
<feature type="disulfide bond" evidence="4">
    <location>
        <begin position="87"/>
        <end position="107"/>
    </location>
</feature>
<feature type="signal peptide" evidence="5">
    <location>
        <begin position="1"/>
        <end position="27"/>
    </location>
</feature>
<dbReference type="SMART" id="SM00209">
    <property type="entry name" value="TSP1"/>
    <property type="match status" value="1"/>
</dbReference>
<feature type="disulfide bond" evidence="4">
    <location>
        <begin position="72"/>
        <end position="117"/>
    </location>
</feature>
<evidence type="ECO:0000256" key="1">
    <source>
        <dbReference type="ARBA" id="ARBA00004613"/>
    </source>
</evidence>
<dbReference type="InterPro" id="IPR045371">
    <property type="entry name" value="ADAMTS_CR_3"/>
</dbReference>
<dbReference type="SUPFAM" id="SSF82895">
    <property type="entry name" value="TSP-1 type 1 repeat"/>
    <property type="match status" value="1"/>
</dbReference>
<evidence type="ECO:0000256" key="2">
    <source>
        <dbReference type="ARBA" id="ARBA00022525"/>
    </source>
</evidence>
<dbReference type="GO" id="GO:0005576">
    <property type="term" value="C:extracellular region"/>
    <property type="evidence" value="ECO:0007669"/>
    <property type="project" value="UniProtKB-SubCell"/>
</dbReference>
<name>A0AAW0YDH6_CHEQU</name>
<feature type="domain" description="ADAMTS/ADAMTS-like cysteine-rich" evidence="6">
    <location>
        <begin position="154"/>
        <end position="231"/>
    </location>
</feature>
<dbReference type="GO" id="GO:0030198">
    <property type="term" value="P:extracellular matrix organization"/>
    <property type="evidence" value="ECO:0007669"/>
    <property type="project" value="InterPro"/>
</dbReference>
<evidence type="ECO:0000259" key="6">
    <source>
        <dbReference type="Pfam" id="PF19236"/>
    </source>
</evidence>
<feature type="disulfide bond" evidence="4">
    <location>
        <begin position="76"/>
        <end position="122"/>
    </location>
</feature>
<evidence type="ECO:0000256" key="5">
    <source>
        <dbReference type="SAM" id="SignalP"/>
    </source>
</evidence>
<protein>
    <recommendedName>
        <fullName evidence="6">ADAMTS/ADAMTS-like cysteine-rich domain-containing protein</fullName>
    </recommendedName>
</protein>
<keyword evidence="3 4" id="KW-1015">Disulfide bond</keyword>
<feature type="chain" id="PRO_5044001978" description="ADAMTS/ADAMTS-like cysteine-rich domain-containing protein" evidence="5">
    <location>
        <begin position="28"/>
        <end position="280"/>
    </location>
</feature>
<dbReference type="Gene3D" id="2.60.120.830">
    <property type="match status" value="1"/>
</dbReference>
<dbReference type="PANTHER" id="PTHR13723">
    <property type="entry name" value="ADAMTS A DISINTEGRIN AND METALLOPROTEASE WITH THROMBOSPONDIN MOTIFS PROTEASE"/>
    <property type="match status" value="1"/>
</dbReference>
<gene>
    <name evidence="7" type="ORF">OTU49_007879</name>
</gene>
<proteinExistence type="predicted"/>
<dbReference type="GO" id="GO:0006508">
    <property type="term" value="P:proteolysis"/>
    <property type="evidence" value="ECO:0007669"/>
    <property type="project" value="TreeGrafter"/>
</dbReference>
<dbReference type="EMBL" id="JARKIK010000001">
    <property type="protein sequence ID" value="KAK8754012.1"/>
    <property type="molecule type" value="Genomic_DNA"/>
</dbReference>
<dbReference type="InterPro" id="IPR050439">
    <property type="entry name" value="ADAMTS_ADAMTS-like"/>
</dbReference>
<dbReference type="InterPro" id="IPR036383">
    <property type="entry name" value="TSP1_rpt_sf"/>
</dbReference>
<dbReference type="PROSITE" id="PS51257">
    <property type="entry name" value="PROKAR_LIPOPROTEIN"/>
    <property type="match status" value="1"/>
</dbReference>